<dbReference type="AlphaFoldDB" id="A0A095VVF2"/>
<dbReference type="PRINTS" id="PR00081">
    <property type="entry name" value="GDHRDH"/>
</dbReference>
<dbReference type="NCBIfam" id="NF006509">
    <property type="entry name" value="PRK08945.1"/>
    <property type="match status" value="1"/>
</dbReference>
<dbReference type="Pfam" id="PF00106">
    <property type="entry name" value="adh_short"/>
    <property type="match status" value="1"/>
</dbReference>
<dbReference type="PROSITE" id="PS00061">
    <property type="entry name" value="ADH_SHORT"/>
    <property type="match status" value="1"/>
</dbReference>
<dbReference type="PANTHER" id="PTHR42901:SF1">
    <property type="entry name" value="ALCOHOL DEHYDROGENASE"/>
    <property type="match status" value="1"/>
</dbReference>
<dbReference type="RefSeq" id="WP_035516040.1">
    <property type="nucleotide sequence ID" value="NZ_KN234760.1"/>
</dbReference>
<reference evidence="3 4" key="1">
    <citation type="journal article" date="2014" name="Genome Announc.">
        <title>Genome Sequence of Gammaproteobacterial Pseudohaliea rubra Type Strain DSM 19751, Isolated from Coastal Seawater of the Mediterranean Sea.</title>
        <authorList>
            <person name="Spring S."/>
            <person name="Fiebig A."/>
            <person name="Riedel T."/>
            <person name="Goker M."/>
            <person name="Klenk H.P."/>
        </authorList>
    </citation>
    <scope>NUCLEOTIDE SEQUENCE [LARGE SCALE GENOMIC DNA]</scope>
    <source>
        <strain evidence="3 4">DSM 19751</strain>
    </source>
</reference>
<dbReference type="HOGENOM" id="CLU_010194_2_10_6"/>
<dbReference type="Proteomes" id="UP000029640">
    <property type="component" value="Unassembled WGS sequence"/>
</dbReference>
<dbReference type="Gene3D" id="3.40.50.720">
    <property type="entry name" value="NAD(P)-binding Rossmann-like Domain"/>
    <property type="match status" value="1"/>
</dbReference>
<dbReference type="eggNOG" id="COG1028">
    <property type="taxonomic scope" value="Bacteria"/>
</dbReference>
<dbReference type="SUPFAM" id="SSF51735">
    <property type="entry name" value="NAD(P)-binding Rossmann-fold domains"/>
    <property type="match status" value="1"/>
</dbReference>
<keyword evidence="4" id="KW-1185">Reference proteome</keyword>
<dbReference type="PANTHER" id="PTHR42901">
    <property type="entry name" value="ALCOHOL DEHYDROGENASE"/>
    <property type="match status" value="1"/>
</dbReference>
<protein>
    <submittedName>
        <fullName evidence="3">Putative oxidoreductase</fullName>
    </submittedName>
</protein>
<comment type="similarity">
    <text evidence="1">Belongs to the short-chain dehydrogenases/reductases (SDR) family.</text>
</comment>
<dbReference type="EMBL" id="AUVB01000001">
    <property type="protein sequence ID" value="KGE05340.1"/>
    <property type="molecule type" value="Genomic_DNA"/>
</dbReference>
<dbReference type="InterPro" id="IPR036291">
    <property type="entry name" value="NAD(P)-bd_dom_sf"/>
</dbReference>
<dbReference type="STRING" id="1265313.HRUBRA_00020"/>
<dbReference type="GO" id="GO:0016491">
    <property type="term" value="F:oxidoreductase activity"/>
    <property type="evidence" value="ECO:0007669"/>
    <property type="project" value="UniProtKB-KW"/>
</dbReference>
<gene>
    <name evidence="3" type="ORF">HRUBRA_00020</name>
</gene>
<evidence type="ECO:0000313" key="4">
    <source>
        <dbReference type="Proteomes" id="UP000029640"/>
    </source>
</evidence>
<sequence>MSTTAIPAGYRPSPTLLAGRTVLVTGAGDGIGRAAALAYAAHGATVILLGRTVEKLEAVYDAIEEAGGAQPAIFPMDLSSAPEADYEGLAKAIGETFGRLDGLLHNASVLGERRPVANTTWKAWETVMQVNVNATFLLTRAMLPLLQAAPRASVLFTSSGVGRKGRAYWGAYAVSKFATEGLMQVLADELENTSAVRVNSLNPGATNTAMRRAAYPGEEPTGNPSPEAIMPAYLYLMGDDSLTVHGQALNAQ</sequence>
<dbReference type="OrthoDB" id="9790785at2"/>
<keyword evidence="2" id="KW-0560">Oxidoreductase</keyword>
<dbReference type="PATRIC" id="fig|1265313.6.peg.20"/>
<evidence type="ECO:0000313" key="3">
    <source>
        <dbReference type="EMBL" id="KGE05340.1"/>
    </source>
</evidence>
<organism evidence="3 4">
    <name type="scientific">Pseudohaliea rubra DSM 19751</name>
    <dbReference type="NCBI Taxonomy" id="1265313"/>
    <lineage>
        <taxon>Bacteria</taxon>
        <taxon>Pseudomonadati</taxon>
        <taxon>Pseudomonadota</taxon>
        <taxon>Gammaproteobacteria</taxon>
        <taxon>Cellvibrionales</taxon>
        <taxon>Halieaceae</taxon>
        <taxon>Pseudohaliea</taxon>
    </lineage>
</organism>
<accession>A0A095VVF2</accession>
<evidence type="ECO:0000256" key="2">
    <source>
        <dbReference type="ARBA" id="ARBA00023002"/>
    </source>
</evidence>
<name>A0A095VVF2_9GAMM</name>
<comment type="caution">
    <text evidence="3">The sequence shown here is derived from an EMBL/GenBank/DDBJ whole genome shotgun (WGS) entry which is preliminary data.</text>
</comment>
<dbReference type="InterPro" id="IPR002347">
    <property type="entry name" value="SDR_fam"/>
</dbReference>
<dbReference type="InterPro" id="IPR020904">
    <property type="entry name" value="Sc_DH/Rdtase_CS"/>
</dbReference>
<evidence type="ECO:0000256" key="1">
    <source>
        <dbReference type="ARBA" id="ARBA00006484"/>
    </source>
</evidence>
<proteinExistence type="inferred from homology"/>